<accession>A0ABT0W8J5</accession>
<comment type="caution">
    <text evidence="1">The sequence shown here is derived from an EMBL/GenBank/DDBJ whole genome shotgun (WGS) entry which is preliminary data.</text>
</comment>
<name>A0ABT0W8J5_9BACI</name>
<gene>
    <name evidence="1" type="ORF">NDK43_09865</name>
</gene>
<organism evidence="1 2">
    <name type="scientific">Neobacillus pocheonensis</name>
    <dbReference type="NCBI Taxonomy" id="363869"/>
    <lineage>
        <taxon>Bacteria</taxon>
        <taxon>Bacillati</taxon>
        <taxon>Bacillota</taxon>
        <taxon>Bacilli</taxon>
        <taxon>Bacillales</taxon>
        <taxon>Bacillaceae</taxon>
        <taxon>Neobacillus</taxon>
    </lineage>
</organism>
<evidence type="ECO:0000313" key="2">
    <source>
        <dbReference type="Proteomes" id="UP001523262"/>
    </source>
</evidence>
<dbReference type="Proteomes" id="UP001523262">
    <property type="component" value="Unassembled WGS sequence"/>
</dbReference>
<evidence type="ECO:0008006" key="3">
    <source>
        <dbReference type="Google" id="ProtNLM"/>
    </source>
</evidence>
<dbReference type="EMBL" id="JAMQCR010000001">
    <property type="protein sequence ID" value="MCM2532634.1"/>
    <property type="molecule type" value="Genomic_DNA"/>
</dbReference>
<reference evidence="1 2" key="1">
    <citation type="submission" date="2022-06" db="EMBL/GenBank/DDBJ databases">
        <authorList>
            <person name="Jeon C.O."/>
        </authorList>
    </citation>
    <scope>NUCLEOTIDE SEQUENCE [LARGE SCALE GENOMIC DNA]</scope>
    <source>
        <strain evidence="1 2">KCTC 13943</strain>
    </source>
</reference>
<protein>
    <recommendedName>
        <fullName evidence="3">DUF2642 domain-containing protein</fullName>
    </recommendedName>
</protein>
<keyword evidence="2" id="KW-1185">Reference proteome</keyword>
<proteinExistence type="predicted"/>
<evidence type="ECO:0000313" key="1">
    <source>
        <dbReference type="EMBL" id="MCM2532634.1"/>
    </source>
</evidence>
<sequence length="91" mass="10490">MKLGVDVPVNFEFKSGENFTKLLEMIKYQWVKINRGGPESLEGVLNDVDKDFASLIVQEEIVRFSMKHIRNISFGLRVEMPKSNNNDNDND</sequence>